<gene>
    <name evidence="1" type="ORF">V6R86_12970</name>
</gene>
<dbReference type="EMBL" id="CP145607">
    <property type="protein sequence ID" value="WWM71556.1"/>
    <property type="molecule type" value="Genomic_DNA"/>
</dbReference>
<dbReference type="Proteomes" id="UP001382935">
    <property type="component" value="Chromosome"/>
</dbReference>
<proteinExistence type="predicted"/>
<evidence type="ECO:0000313" key="1">
    <source>
        <dbReference type="EMBL" id="WWM71556.1"/>
    </source>
</evidence>
<reference evidence="1 2" key="1">
    <citation type="submission" date="2024-02" db="EMBL/GenBank/DDBJ databases">
        <title>Full genome sequence of Sphingomonas kaistensis.</title>
        <authorList>
            <person name="Poletto B.L."/>
            <person name="Silva G."/>
            <person name="Galante D."/>
            <person name="Campos K.R."/>
            <person name="Santos M.B.N."/>
            <person name="Sacchi C.T."/>
        </authorList>
    </citation>
    <scope>NUCLEOTIDE SEQUENCE [LARGE SCALE GENOMIC DNA]</scope>
    <source>
        <strain evidence="1 2">MA4R</strain>
    </source>
</reference>
<name>A0ABZ2G384_9SPHN</name>
<accession>A0ABZ2G384</accession>
<dbReference type="InterPro" id="IPR021251">
    <property type="entry name" value="DUF2793"/>
</dbReference>
<dbReference type="RefSeq" id="WP_338505001.1">
    <property type="nucleotide sequence ID" value="NZ_CP145607.1"/>
</dbReference>
<organism evidence="1 2">
    <name type="scientific">Sphingomonas kaistensis</name>
    <dbReference type="NCBI Taxonomy" id="298708"/>
    <lineage>
        <taxon>Bacteria</taxon>
        <taxon>Pseudomonadati</taxon>
        <taxon>Pseudomonadota</taxon>
        <taxon>Alphaproteobacteria</taxon>
        <taxon>Sphingomonadales</taxon>
        <taxon>Sphingomonadaceae</taxon>
        <taxon>Sphingomonas</taxon>
    </lineage>
</organism>
<keyword evidence="2" id="KW-1185">Reference proteome</keyword>
<evidence type="ECO:0000313" key="2">
    <source>
        <dbReference type="Proteomes" id="UP001382935"/>
    </source>
</evidence>
<protein>
    <submittedName>
        <fullName evidence="1">DUF2793 domain-containing protein</fullName>
    </submittedName>
</protein>
<sequence>MLTSTRLGLPFLSAGQAQKELTHNEALLLLDAAVQACCAAAPANAPPQSPEIGFAYLCGNNPTGAWQGRPNSVACHTENGWRFIEPFDGFELFDRDSGRTWRFASGAWSLGIAKASEIQVNGIKVLGAQQPSISNATGGTTVDTQARNTLEQVLSALRAHGIIAQQG</sequence>
<dbReference type="Pfam" id="PF10983">
    <property type="entry name" value="DUF2793"/>
    <property type="match status" value="1"/>
</dbReference>